<organism evidence="2 3">
    <name type="scientific">Vitis vinifera</name>
    <name type="common">Grape</name>
    <dbReference type="NCBI Taxonomy" id="29760"/>
    <lineage>
        <taxon>Eukaryota</taxon>
        <taxon>Viridiplantae</taxon>
        <taxon>Streptophyta</taxon>
        <taxon>Embryophyta</taxon>
        <taxon>Tracheophyta</taxon>
        <taxon>Spermatophyta</taxon>
        <taxon>Magnoliopsida</taxon>
        <taxon>eudicotyledons</taxon>
        <taxon>Gunneridae</taxon>
        <taxon>Pentapetalae</taxon>
        <taxon>rosids</taxon>
        <taxon>Vitales</taxon>
        <taxon>Vitaceae</taxon>
        <taxon>Viteae</taxon>
        <taxon>Vitis</taxon>
    </lineage>
</organism>
<dbReference type="InterPro" id="IPR029472">
    <property type="entry name" value="Copia-like_N"/>
</dbReference>
<evidence type="ECO:0000313" key="2">
    <source>
        <dbReference type="EMBL" id="RVW64916.1"/>
    </source>
</evidence>
<dbReference type="AlphaFoldDB" id="A0A438FY78"/>
<feature type="domain" description="Retrotransposon Copia-like N-terminal" evidence="1">
    <location>
        <begin position="51"/>
        <end position="91"/>
    </location>
</feature>
<gene>
    <name evidence="2" type="ORF">CK203_041890</name>
</gene>
<dbReference type="Proteomes" id="UP000288805">
    <property type="component" value="Unassembled WGS sequence"/>
</dbReference>
<name>A0A438FY78_VITVI</name>
<dbReference type="PANTHER" id="PTHR37610:SF97">
    <property type="entry name" value="RETROTRANSPOSON GAG DOMAIN-CONTAINING PROTEIN"/>
    <property type="match status" value="1"/>
</dbReference>
<proteinExistence type="predicted"/>
<protein>
    <recommendedName>
        <fullName evidence="1">Retrotransposon Copia-like N-terminal domain-containing protein</fullName>
    </recommendedName>
</protein>
<dbReference type="PANTHER" id="PTHR37610">
    <property type="entry name" value="CCHC-TYPE DOMAIN-CONTAINING PROTEIN"/>
    <property type="match status" value="1"/>
</dbReference>
<dbReference type="EMBL" id="QGNW01000697">
    <property type="protein sequence ID" value="RVW64916.1"/>
    <property type="molecule type" value="Genomic_DNA"/>
</dbReference>
<sequence>MEALEILNFFGCSGLKKFLDIQVAAMDINNRMRLLTSSKATIEASHSFSLHHSNHPSMVLISKVLEGDNYNTWSRGMRISLSTKDKIGFVIGLEKLKEKDEKERVMQFLMGLNDSYATIHGQILLICNLYLIHVEFTHLSFNKKNRSQASWEEREVSQSVSLKCKQCEGGNKQGHGDKSKYLPTSDGLRLTTEEYDQLMAMIQKTMMWSRKSCDFFN</sequence>
<evidence type="ECO:0000259" key="1">
    <source>
        <dbReference type="Pfam" id="PF14244"/>
    </source>
</evidence>
<evidence type="ECO:0000313" key="3">
    <source>
        <dbReference type="Proteomes" id="UP000288805"/>
    </source>
</evidence>
<comment type="caution">
    <text evidence="2">The sequence shown here is derived from an EMBL/GenBank/DDBJ whole genome shotgun (WGS) entry which is preliminary data.</text>
</comment>
<reference evidence="2 3" key="1">
    <citation type="journal article" date="2018" name="PLoS Genet.">
        <title>Population sequencing reveals clonal diversity and ancestral inbreeding in the grapevine cultivar Chardonnay.</title>
        <authorList>
            <person name="Roach M.J."/>
            <person name="Johnson D.L."/>
            <person name="Bohlmann J."/>
            <person name="van Vuuren H.J."/>
            <person name="Jones S.J."/>
            <person name="Pretorius I.S."/>
            <person name="Schmidt S.A."/>
            <person name="Borneman A.R."/>
        </authorList>
    </citation>
    <scope>NUCLEOTIDE SEQUENCE [LARGE SCALE GENOMIC DNA]</scope>
    <source>
        <strain evidence="3">cv. Chardonnay</strain>
        <tissue evidence="2">Leaf</tissue>
    </source>
</reference>
<accession>A0A438FY78</accession>
<dbReference type="Pfam" id="PF14244">
    <property type="entry name" value="Retrotran_gag_3"/>
    <property type="match status" value="1"/>
</dbReference>